<dbReference type="PROSITE" id="PS50075">
    <property type="entry name" value="CARRIER"/>
    <property type="match status" value="1"/>
</dbReference>
<evidence type="ECO:0000259" key="8">
    <source>
        <dbReference type="PROSITE" id="PS50075"/>
    </source>
</evidence>
<dbReference type="SMART" id="SM00827">
    <property type="entry name" value="PKS_AT"/>
    <property type="match status" value="1"/>
</dbReference>
<keyword evidence="6" id="KW-0012">Acyltransferase</keyword>
<dbReference type="Gene3D" id="3.40.50.1820">
    <property type="entry name" value="alpha/beta hydrolase"/>
    <property type="match status" value="1"/>
</dbReference>
<accession>A0ABN8UST9</accession>
<dbReference type="RefSeq" id="WP_318574200.1">
    <property type="nucleotide sequence ID" value="NZ_CAKXYP010000001.1"/>
</dbReference>
<dbReference type="Gene3D" id="3.40.47.10">
    <property type="match status" value="1"/>
</dbReference>
<dbReference type="InterPro" id="IPR009081">
    <property type="entry name" value="PP-bd_ACP"/>
</dbReference>
<dbReference type="InterPro" id="IPR036736">
    <property type="entry name" value="ACP-like_sf"/>
</dbReference>
<feature type="region of interest" description="Disordered" evidence="7">
    <location>
        <begin position="792"/>
        <end position="830"/>
    </location>
</feature>
<dbReference type="EMBL" id="CAKXYP010000001">
    <property type="protein sequence ID" value="CAH9413287.1"/>
    <property type="molecule type" value="Genomic_DNA"/>
</dbReference>
<dbReference type="SMART" id="SM00825">
    <property type="entry name" value="PKS_KS"/>
    <property type="match status" value="1"/>
</dbReference>
<dbReference type="PANTHER" id="PTHR43775">
    <property type="entry name" value="FATTY ACID SYNTHASE"/>
    <property type="match status" value="1"/>
</dbReference>
<keyword evidence="5" id="KW-0511">Multifunctional enzyme</keyword>
<feature type="domain" description="Ketosynthase family 3 (KS3)" evidence="9">
    <location>
        <begin position="19"/>
        <end position="442"/>
    </location>
</feature>
<dbReference type="InterPro" id="IPR014031">
    <property type="entry name" value="Ketoacyl_synth_C"/>
</dbReference>
<dbReference type="SUPFAM" id="SSF53901">
    <property type="entry name" value="Thiolase-like"/>
    <property type="match status" value="1"/>
</dbReference>
<dbReference type="InterPro" id="IPR016035">
    <property type="entry name" value="Acyl_Trfase/lysoPLipase"/>
</dbReference>
<dbReference type="PANTHER" id="PTHR43775:SF51">
    <property type="entry name" value="INACTIVE PHENOLPHTHIOCEROL SYNTHESIS POLYKETIDE SYNTHASE TYPE I PKS1-RELATED"/>
    <property type="match status" value="1"/>
</dbReference>
<dbReference type="PROSITE" id="PS00012">
    <property type="entry name" value="PHOSPHOPANTETHEINE"/>
    <property type="match status" value="1"/>
</dbReference>
<dbReference type="InterPro" id="IPR020806">
    <property type="entry name" value="PKS_PP-bd"/>
</dbReference>
<feature type="compositionally biased region" description="Low complexity" evidence="7">
    <location>
        <begin position="793"/>
        <end position="803"/>
    </location>
</feature>
<dbReference type="InterPro" id="IPR016039">
    <property type="entry name" value="Thiolase-like"/>
</dbReference>
<dbReference type="InterPro" id="IPR014030">
    <property type="entry name" value="Ketoacyl_synth_N"/>
</dbReference>
<dbReference type="Pfam" id="PF16197">
    <property type="entry name" value="KAsynt_C_assoc"/>
    <property type="match status" value="1"/>
</dbReference>
<keyword evidence="2" id="KW-0597">Phosphoprotein</keyword>
<dbReference type="InterPro" id="IPR050091">
    <property type="entry name" value="PKS_NRPS_Biosynth_Enz"/>
</dbReference>
<dbReference type="SMART" id="SM00823">
    <property type="entry name" value="PKS_PP"/>
    <property type="match status" value="1"/>
</dbReference>
<evidence type="ECO:0000256" key="4">
    <source>
        <dbReference type="ARBA" id="ARBA00023194"/>
    </source>
</evidence>
<dbReference type="SUPFAM" id="SSF47336">
    <property type="entry name" value="ACP-like"/>
    <property type="match status" value="1"/>
</dbReference>
<dbReference type="InterPro" id="IPR029058">
    <property type="entry name" value="AB_hydrolase_fold"/>
</dbReference>
<evidence type="ECO:0000313" key="10">
    <source>
        <dbReference type="EMBL" id="CAH9413287.1"/>
    </source>
</evidence>
<reference evidence="10" key="1">
    <citation type="submission" date="2022-03" db="EMBL/GenBank/DDBJ databases">
        <authorList>
            <person name="Leyn A S."/>
        </authorList>
    </citation>
    <scope>NUCLEOTIDE SEQUENCE</scope>
    <source>
        <strain evidence="10">Streptomyces globisporus 4-3</strain>
    </source>
</reference>
<keyword evidence="11" id="KW-1185">Reference proteome</keyword>
<dbReference type="InterPro" id="IPR001227">
    <property type="entry name" value="Ac_transferase_dom_sf"/>
</dbReference>
<keyword evidence="1" id="KW-0596">Phosphopantetheine</keyword>
<dbReference type="Pfam" id="PF00109">
    <property type="entry name" value="ketoacyl-synt"/>
    <property type="match status" value="1"/>
</dbReference>
<sequence>MSDADRREAERTGSADREDDFLAVVGMAGRFPGAGDLEEFWANLAAGVDSVTRGAPRLLQGGAADGGDLAFTPSRGTLNGAEWFDADYFGYSAKEALLIDPQHRVFLECAVTALEDAGLDPDRVAGAVGVYGGATETGYAQALRAHAGRLPGVSEDDVLLGTAPDFLVARTAERLGLRGPAVAVQAACATALVAVHTAGRALLAGDCDVALAGGVAVHVPPKHLPWNGPDGTLAPDGVCRAFDARAAGTVASNGVGVVVLKRLGDALAAGDPIRAVLRGSAVTNDGADRVGFTAPTVSGQAAAVREAQLAAGVDARSVTCVEAHGTATPLGDPIEVAALTRAFREETDESGFCSLGSVKTNIGHADAAAGAAGLLKTVLALGHRQIPPSLHFEEPNPQIDFASSPFRVATALEDWKPYGETLRAGVSSFAVGGVNAHLVLEEAPRRAAAPSERRAQLLVHSARTASALQARLDRFAQAAPLESADPADVAWTLQTGRRAHAHRAFGVTTGSADSARDVEQAVAPTRVRPTVFLFPGRVGPAEAWRLHATEPAFRTAFDTVLGLVDDRLAASVRSVARGLDWPERAEVRDTYVFAFEYALAALWQRWGIAPGAVFGTGTGAVVAAAVAGSLTPADALRLIGAVPGAPQGPPRSHQVDVLFADGTRHVAGGTLDTARWAAERVAAAPADTASAALLADTGTILLQVGAGAFPAALAGQFPSHTADRLLLLSLPELADGGDALAAMYRTLGRLWLAGSPVDWAGVHDGESRVRVPLPTYPFERLPYLVRHPDQETEAAGAAPAVPSAVPPTAPEEEIPEAAPVAAEPDASRPDDGTPLSFVLGLFGEALGLPDIEPDESFFELGGDSLVGIKLLARIREVYPVEIKMSSLFTAATAADLAAVVEEQLAASAEGEAS</sequence>
<organism evidence="10 11">
    <name type="scientific">Streptomyces globisporus</name>
    <dbReference type="NCBI Taxonomy" id="1908"/>
    <lineage>
        <taxon>Bacteria</taxon>
        <taxon>Bacillati</taxon>
        <taxon>Actinomycetota</taxon>
        <taxon>Actinomycetes</taxon>
        <taxon>Kitasatosporales</taxon>
        <taxon>Streptomycetaceae</taxon>
        <taxon>Streptomyces</taxon>
    </lineage>
</organism>
<dbReference type="Gene3D" id="3.30.70.3290">
    <property type="match status" value="2"/>
</dbReference>
<evidence type="ECO:0000256" key="5">
    <source>
        <dbReference type="ARBA" id="ARBA00023268"/>
    </source>
</evidence>
<evidence type="ECO:0000313" key="11">
    <source>
        <dbReference type="Proteomes" id="UP001154015"/>
    </source>
</evidence>
<dbReference type="InterPro" id="IPR020841">
    <property type="entry name" value="PKS_Beta-ketoAc_synthase_dom"/>
</dbReference>
<dbReference type="Gene3D" id="3.40.366.10">
    <property type="entry name" value="Malonyl-Coenzyme A Acyl Carrier Protein, domain 2"/>
    <property type="match status" value="2"/>
</dbReference>
<feature type="domain" description="Carrier" evidence="8">
    <location>
        <begin position="829"/>
        <end position="904"/>
    </location>
</feature>
<dbReference type="InterPro" id="IPR014043">
    <property type="entry name" value="Acyl_transferase_dom"/>
</dbReference>
<comment type="caution">
    <text evidence="10">The sequence shown here is derived from an EMBL/GenBank/DDBJ whole genome shotgun (WGS) entry which is preliminary data.</text>
</comment>
<dbReference type="Pfam" id="PF00550">
    <property type="entry name" value="PP-binding"/>
    <property type="match status" value="1"/>
</dbReference>
<proteinExistence type="predicted"/>
<evidence type="ECO:0000259" key="9">
    <source>
        <dbReference type="PROSITE" id="PS52004"/>
    </source>
</evidence>
<dbReference type="PROSITE" id="PS00606">
    <property type="entry name" value="KS3_1"/>
    <property type="match status" value="1"/>
</dbReference>
<dbReference type="PROSITE" id="PS52004">
    <property type="entry name" value="KS3_2"/>
    <property type="match status" value="1"/>
</dbReference>
<dbReference type="InterPro" id="IPR018201">
    <property type="entry name" value="Ketoacyl_synth_AS"/>
</dbReference>
<keyword evidence="4" id="KW-0045">Antibiotic biosynthesis</keyword>
<protein>
    <submittedName>
        <fullName evidence="10">Polyketide synthase modules and related proteins</fullName>
    </submittedName>
</protein>
<gene>
    <name evidence="10" type="ORF">SGL43_00285</name>
</gene>
<evidence type="ECO:0000256" key="7">
    <source>
        <dbReference type="SAM" id="MobiDB-lite"/>
    </source>
</evidence>
<dbReference type="CDD" id="cd00833">
    <property type="entry name" value="PKS"/>
    <property type="match status" value="1"/>
</dbReference>
<dbReference type="InterPro" id="IPR006162">
    <property type="entry name" value="Ppantetheine_attach_site"/>
</dbReference>
<dbReference type="SUPFAM" id="SSF52151">
    <property type="entry name" value="FabD/lysophospholipase-like"/>
    <property type="match status" value="1"/>
</dbReference>
<evidence type="ECO:0000256" key="2">
    <source>
        <dbReference type="ARBA" id="ARBA00022553"/>
    </source>
</evidence>
<dbReference type="Proteomes" id="UP001154015">
    <property type="component" value="Unassembled WGS sequence"/>
</dbReference>
<name>A0ABN8UST9_STRGL</name>
<keyword evidence="3" id="KW-0808">Transferase</keyword>
<evidence type="ECO:0000256" key="6">
    <source>
        <dbReference type="ARBA" id="ARBA00023315"/>
    </source>
</evidence>
<evidence type="ECO:0000256" key="1">
    <source>
        <dbReference type="ARBA" id="ARBA00022450"/>
    </source>
</evidence>
<dbReference type="InterPro" id="IPR032821">
    <property type="entry name" value="PKS_assoc"/>
</dbReference>
<evidence type="ECO:0000256" key="3">
    <source>
        <dbReference type="ARBA" id="ARBA00022679"/>
    </source>
</evidence>
<dbReference type="Pfam" id="PF02801">
    <property type="entry name" value="Ketoacyl-synt_C"/>
    <property type="match status" value="1"/>
</dbReference>